<dbReference type="Proteomes" id="UP001159364">
    <property type="component" value="Linkage Group LG06"/>
</dbReference>
<evidence type="ECO:0000313" key="2">
    <source>
        <dbReference type="Proteomes" id="UP001159364"/>
    </source>
</evidence>
<dbReference type="Pfam" id="PF07939">
    <property type="entry name" value="DUF1685"/>
    <property type="match status" value="1"/>
</dbReference>
<accession>A0AAV8T6G0</accession>
<reference evidence="1 2" key="1">
    <citation type="submission" date="2021-09" db="EMBL/GenBank/DDBJ databases">
        <title>Genomic insights and catalytic innovation underlie evolution of tropane alkaloids biosynthesis.</title>
        <authorList>
            <person name="Wang Y.-J."/>
            <person name="Tian T."/>
            <person name="Huang J.-P."/>
            <person name="Huang S.-X."/>
        </authorList>
    </citation>
    <scope>NUCLEOTIDE SEQUENCE [LARGE SCALE GENOMIC DNA]</scope>
    <source>
        <strain evidence="1">KIB-2018</strain>
        <tissue evidence="1">Leaf</tissue>
    </source>
</reference>
<name>A0AAV8T6G0_9ROSI</name>
<comment type="caution">
    <text evidence="1">The sequence shown here is derived from an EMBL/GenBank/DDBJ whole genome shotgun (WGS) entry which is preliminary data.</text>
</comment>
<dbReference type="InterPro" id="IPR012881">
    <property type="entry name" value="DUF1685"/>
</dbReference>
<dbReference type="AlphaFoldDB" id="A0AAV8T6G0"/>
<protein>
    <submittedName>
        <fullName evidence="1">Uncharacterized protein</fullName>
    </submittedName>
</protein>
<dbReference type="EMBL" id="JAIWQS010000006">
    <property type="protein sequence ID" value="KAJ8761840.1"/>
    <property type="molecule type" value="Genomic_DNA"/>
</dbReference>
<organism evidence="1 2">
    <name type="scientific">Erythroxylum novogranatense</name>
    <dbReference type="NCBI Taxonomy" id="1862640"/>
    <lineage>
        <taxon>Eukaryota</taxon>
        <taxon>Viridiplantae</taxon>
        <taxon>Streptophyta</taxon>
        <taxon>Embryophyta</taxon>
        <taxon>Tracheophyta</taxon>
        <taxon>Spermatophyta</taxon>
        <taxon>Magnoliopsida</taxon>
        <taxon>eudicotyledons</taxon>
        <taxon>Gunneridae</taxon>
        <taxon>Pentapetalae</taxon>
        <taxon>rosids</taxon>
        <taxon>fabids</taxon>
        <taxon>Malpighiales</taxon>
        <taxon>Erythroxylaceae</taxon>
        <taxon>Erythroxylum</taxon>
    </lineage>
</organism>
<evidence type="ECO:0000313" key="1">
    <source>
        <dbReference type="EMBL" id="KAJ8761840.1"/>
    </source>
</evidence>
<keyword evidence="2" id="KW-1185">Reference proteome</keyword>
<gene>
    <name evidence="1" type="ORF">K2173_005412</name>
</gene>
<dbReference type="PANTHER" id="PTHR33785:SF12">
    <property type="entry name" value="DUF1685 FAMILY PROTEIN"/>
    <property type="match status" value="1"/>
</dbReference>
<dbReference type="PANTHER" id="PTHR33785">
    <property type="entry name" value="OS06G0550800 PROTEIN"/>
    <property type="match status" value="1"/>
</dbReference>
<sequence length="239" mass="27305">MEAADVMELFDVCWFEKEILRKRPTSSISVSSEANPDHHVHEKARKLEVTRVLTFITRSLSEQLYSTTSSNSCDSPNSVLCTPDLQTILCGKETTEEKDENSVSKPAQLVHVHGPSETNDTRKKRGKKTMSKSLSELEFEELKGFMDLGFVFSEEDTKSSLVSLIPGLQRLVKRDEEEKSRVRNESAIARPYLSEAWKVLDRRRNEDALVDWRLPAFSNEIDMKATLKWWAHTVASTVR</sequence>
<proteinExistence type="predicted"/>